<dbReference type="PaxDb" id="29760-VIT_15s0024g01950.t01"/>
<keyword evidence="2" id="KW-1185">Reference proteome</keyword>
<dbReference type="InParanoid" id="F6I5A4"/>
<dbReference type="AlphaFoldDB" id="F6I5A4"/>
<dbReference type="EMBL" id="FN596748">
    <property type="protein sequence ID" value="CCB62122.1"/>
    <property type="molecule type" value="Genomic_DNA"/>
</dbReference>
<gene>
    <name evidence="1" type="ordered locus">VIT_15s0024g01950</name>
</gene>
<reference evidence="2" key="1">
    <citation type="journal article" date="2007" name="Nature">
        <title>The grapevine genome sequence suggests ancestral hexaploidization in major angiosperm phyla.</title>
        <authorList>
            <consortium name="The French-Italian Public Consortium for Grapevine Genome Characterization."/>
            <person name="Jaillon O."/>
            <person name="Aury J.-M."/>
            <person name="Noel B."/>
            <person name="Policriti A."/>
            <person name="Clepet C."/>
            <person name="Casagrande A."/>
            <person name="Choisne N."/>
            <person name="Aubourg S."/>
            <person name="Vitulo N."/>
            <person name="Jubin C."/>
            <person name="Vezzi A."/>
            <person name="Legeai F."/>
            <person name="Hugueney P."/>
            <person name="Dasilva C."/>
            <person name="Horner D."/>
            <person name="Mica E."/>
            <person name="Jublot D."/>
            <person name="Poulain J."/>
            <person name="Bruyere C."/>
            <person name="Billault A."/>
            <person name="Segurens B."/>
            <person name="Gouyvenoux M."/>
            <person name="Ugarte E."/>
            <person name="Cattonaro F."/>
            <person name="Anthouard V."/>
            <person name="Vico V."/>
            <person name="Del Fabbro C."/>
            <person name="Alaux M."/>
            <person name="Di Gaspero G."/>
            <person name="Dumas V."/>
            <person name="Felice N."/>
            <person name="Paillard S."/>
            <person name="Juman I."/>
            <person name="Moroldo M."/>
            <person name="Scalabrin S."/>
            <person name="Canaguier A."/>
            <person name="Le Clainche I."/>
            <person name="Malacrida G."/>
            <person name="Durand E."/>
            <person name="Pesole G."/>
            <person name="Laucou V."/>
            <person name="Chatelet P."/>
            <person name="Merdinoglu D."/>
            <person name="Delledonne M."/>
            <person name="Pezzotti M."/>
            <person name="Lecharny A."/>
            <person name="Scarpelli C."/>
            <person name="Artiguenave F."/>
            <person name="Pe M.E."/>
            <person name="Valle G."/>
            <person name="Morgante M."/>
            <person name="Caboche M."/>
            <person name="Adam-Blondon A.-F."/>
            <person name="Weissenbach J."/>
            <person name="Quetier F."/>
            <person name="Wincker P."/>
        </authorList>
    </citation>
    <scope>NUCLEOTIDE SEQUENCE [LARGE SCALE GENOMIC DNA]</scope>
    <source>
        <strain evidence="2">cv. Pinot noir / PN40024</strain>
    </source>
</reference>
<dbReference type="Proteomes" id="UP000009183">
    <property type="component" value="Chromosome 15"/>
</dbReference>
<organism evidence="1 2">
    <name type="scientific">Vitis vinifera</name>
    <name type="common">Grape</name>
    <dbReference type="NCBI Taxonomy" id="29760"/>
    <lineage>
        <taxon>Eukaryota</taxon>
        <taxon>Viridiplantae</taxon>
        <taxon>Streptophyta</taxon>
        <taxon>Embryophyta</taxon>
        <taxon>Tracheophyta</taxon>
        <taxon>Spermatophyta</taxon>
        <taxon>Magnoliopsida</taxon>
        <taxon>eudicotyledons</taxon>
        <taxon>Gunneridae</taxon>
        <taxon>Pentapetalae</taxon>
        <taxon>rosids</taxon>
        <taxon>Vitales</taxon>
        <taxon>Vitaceae</taxon>
        <taxon>Viteae</taxon>
        <taxon>Vitis</taxon>
    </lineage>
</organism>
<protein>
    <submittedName>
        <fullName evidence="1">Uncharacterized protein</fullName>
    </submittedName>
</protein>
<evidence type="ECO:0000313" key="1">
    <source>
        <dbReference type="EMBL" id="CCB62122.1"/>
    </source>
</evidence>
<dbReference type="HOGENOM" id="CLU_3417729_0_0_1"/>
<accession>F6I5A4</accession>
<proteinExistence type="predicted"/>
<name>F6I5A4_VITVI</name>
<evidence type="ECO:0000313" key="2">
    <source>
        <dbReference type="Proteomes" id="UP000009183"/>
    </source>
</evidence>
<sequence length="26" mass="3041">MVNIIRYPTTQVFKSNELLFQNGILT</sequence>